<evidence type="ECO:0000313" key="5">
    <source>
        <dbReference type="Proteomes" id="UP000509782"/>
    </source>
</evidence>
<evidence type="ECO:0000313" key="6">
    <source>
        <dbReference type="Proteomes" id="UP001446337"/>
    </source>
</evidence>
<dbReference type="EMBL" id="CP054569">
    <property type="protein sequence ID" value="QKQ45682.1"/>
    <property type="molecule type" value="Genomic_DNA"/>
</dbReference>
<evidence type="ECO:0000313" key="2">
    <source>
        <dbReference type="EMBL" id="QKQ45682.1"/>
    </source>
</evidence>
<reference evidence="2 5" key="1">
    <citation type="submission" date="2020-05" db="EMBL/GenBank/DDBJ databases">
        <title>FDA dAtabase for Regulatory Grade micrObial Sequences (FDA-ARGOS): Supporting development and validation of Infectious Disease Dx tests.</title>
        <authorList>
            <person name="Sproer C."/>
            <person name="Gronow S."/>
            <person name="Severitt S."/>
            <person name="Schroder I."/>
            <person name="Tallon L."/>
            <person name="Sadzewicz L."/>
            <person name="Zhao X."/>
            <person name="Vavikolanu K."/>
            <person name="Mehta A."/>
            <person name="Aluvathingal J."/>
            <person name="Nadendla S."/>
            <person name="Myers T."/>
            <person name="Yan Y."/>
            <person name="Sichtig H."/>
        </authorList>
    </citation>
    <scope>NUCLEOTIDE SEQUENCE [LARGE SCALE GENOMIC DNA]</scope>
    <source>
        <strain evidence="2 5">FDAARGOS_787</strain>
    </source>
</reference>
<sequence>MPINYDDPPSVRRRHKTLQEMAEIFGVYLMDSLQITAEEAATKGDELVDLVHRHYSGQSLYFPKDRGYVRLEHDTYIWQHLRRGNASEIAAHLGVSYVYVYQRYRVMLAEARRRSQPQLPGLDSEEGASA</sequence>
<evidence type="ECO:0000259" key="1">
    <source>
        <dbReference type="Pfam" id="PF08765"/>
    </source>
</evidence>
<dbReference type="InterPro" id="IPR014875">
    <property type="entry name" value="Mor_transcription_activator"/>
</dbReference>
<evidence type="ECO:0000313" key="3">
    <source>
        <dbReference type="EMBL" id="XAN14341.1"/>
    </source>
</evidence>
<gene>
    <name evidence="4" type="ORF">AAIK43_15600</name>
    <name evidence="3" type="ORF">AAIK43_23530</name>
    <name evidence="2" type="ORF">FOC81_02765</name>
</gene>
<accession>A0A6N0JF88</accession>
<protein>
    <submittedName>
        <fullName evidence="3">Mor transcription activator family protein</fullName>
    </submittedName>
</protein>
<proteinExistence type="predicted"/>
<feature type="domain" description="Mor transcription activator" evidence="1">
    <location>
        <begin position="13"/>
        <end position="119"/>
    </location>
</feature>
<dbReference type="SUPFAM" id="SSF46689">
    <property type="entry name" value="Homeodomain-like"/>
    <property type="match status" value="1"/>
</dbReference>
<dbReference type="Proteomes" id="UP001446337">
    <property type="component" value="Chromosome"/>
</dbReference>
<organism evidence="2 5">
    <name type="scientific">Achromobacter denitrificans</name>
    <name type="common">Alcaligenes denitrificans</name>
    <dbReference type="NCBI Taxonomy" id="32002"/>
    <lineage>
        <taxon>Bacteria</taxon>
        <taxon>Pseudomonadati</taxon>
        <taxon>Pseudomonadota</taxon>
        <taxon>Betaproteobacteria</taxon>
        <taxon>Burkholderiales</taxon>
        <taxon>Alcaligenaceae</taxon>
        <taxon>Achromobacter</taxon>
    </lineage>
</organism>
<dbReference type="EMBL" id="CP154792">
    <property type="protein sequence ID" value="XAN19422.1"/>
    <property type="molecule type" value="Genomic_DNA"/>
</dbReference>
<name>A0A6N0JF88_ACHDE</name>
<reference evidence="3 6" key="2">
    <citation type="submission" date="2024-05" db="EMBL/GenBank/DDBJ databases">
        <title>Achromobacter denitrificans. BP1, complete genome.</title>
        <authorList>
            <person name="Zhang B."/>
        </authorList>
    </citation>
    <scope>NUCLEOTIDE SEQUENCE [LARGE SCALE GENOMIC DNA]</scope>
    <source>
        <strain evidence="3 6">BP1</strain>
    </source>
</reference>
<evidence type="ECO:0000313" key="4">
    <source>
        <dbReference type="EMBL" id="XAN19422.1"/>
    </source>
</evidence>
<dbReference type="EMBL" id="CP154792">
    <property type="protein sequence ID" value="XAN14341.1"/>
    <property type="molecule type" value="Genomic_DNA"/>
</dbReference>
<dbReference type="AlphaFoldDB" id="A0A6N0JF88"/>
<dbReference type="Proteomes" id="UP000509782">
    <property type="component" value="Chromosome"/>
</dbReference>
<dbReference type="InterPro" id="IPR009057">
    <property type="entry name" value="Homeodomain-like_sf"/>
</dbReference>
<dbReference type="Pfam" id="PF08765">
    <property type="entry name" value="Mor"/>
    <property type="match status" value="1"/>
</dbReference>
<keyword evidence="6" id="KW-1185">Reference proteome</keyword>
<dbReference type="RefSeq" id="WP_174715677.1">
    <property type="nucleotide sequence ID" value="NZ_CADIKP010000028.1"/>
</dbReference>